<name>A0A1V8TT41_9PEZI</name>
<dbReference type="GO" id="GO:0032447">
    <property type="term" value="P:protein urmylation"/>
    <property type="evidence" value="ECO:0007669"/>
    <property type="project" value="UniProtKB-UniRule"/>
</dbReference>
<dbReference type="STRING" id="1507870.A0A1V8TT41"/>
<evidence type="ECO:0000313" key="5">
    <source>
        <dbReference type="Proteomes" id="UP000192596"/>
    </source>
</evidence>
<organism evidence="4 5">
    <name type="scientific">Cryoendolithus antarcticus</name>
    <dbReference type="NCBI Taxonomy" id="1507870"/>
    <lineage>
        <taxon>Eukaryota</taxon>
        <taxon>Fungi</taxon>
        <taxon>Dikarya</taxon>
        <taxon>Ascomycota</taxon>
        <taxon>Pezizomycotina</taxon>
        <taxon>Dothideomycetes</taxon>
        <taxon>Dothideomycetidae</taxon>
        <taxon>Cladosporiales</taxon>
        <taxon>Cladosporiaceae</taxon>
        <taxon>Cryoendolithus</taxon>
    </lineage>
</organism>
<evidence type="ECO:0000256" key="1">
    <source>
        <dbReference type="ARBA" id="ARBA00022490"/>
    </source>
</evidence>
<dbReference type="InParanoid" id="A0A1V8TT41"/>
<dbReference type="EMBL" id="NAJO01000002">
    <property type="protein sequence ID" value="OQO14510.1"/>
    <property type="molecule type" value="Genomic_DNA"/>
</dbReference>
<keyword evidence="2 3" id="KW-0819">tRNA processing</keyword>
<dbReference type="UniPathway" id="UPA00988"/>
<dbReference type="InterPro" id="IPR014729">
    <property type="entry name" value="Rossmann-like_a/b/a_fold"/>
</dbReference>
<dbReference type="OrthoDB" id="25129at2759"/>
<dbReference type="GO" id="GO:0005829">
    <property type="term" value="C:cytosol"/>
    <property type="evidence" value="ECO:0007669"/>
    <property type="project" value="TreeGrafter"/>
</dbReference>
<dbReference type="SUPFAM" id="SSF52402">
    <property type="entry name" value="Adenine nucleotide alpha hydrolases-like"/>
    <property type="match status" value="1"/>
</dbReference>
<reference evidence="5" key="1">
    <citation type="submission" date="2017-03" db="EMBL/GenBank/DDBJ databases">
        <title>Genomes of endolithic fungi from Antarctica.</title>
        <authorList>
            <person name="Coleine C."/>
            <person name="Masonjones S."/>
            <person name="Stajich J.E."/>
        </authorList>
    </citation>
    <scope>NUCLEOTIDE SEQUENCE [LARGE SCALE GENOMIC DNA]</scope>
    <source>
        <strain evidence="5">CCFEE 5527</strain>
    </source>
</reference>
<keyword evidence="1 3" id="KW-0963">Cytoplasm</keyword>
<dbReference type="GO" id="GO:0016783">
    <property type="term" value="F:sulfurtransferase activity"/>
    <property type="evidence" value="ECO:0007669"/>
    <property type="project" value="TreeGrafter"/>
</dbReference>
<sequence>MAKDAPNSDSISNPPQCARCPLPSAFTLRLHPLCPTHIIQYIHTKTIKRLETFRTRYSSPNDPPRRLLLALSFGVSSMSLLQILDWHLAGQKERVGRAGVEVRVVSVRGFDEGVGEGMGKGEERLERLRERYPAHEFEALELASVLDLVPSLQTSLPPDPDLDASAPASQRLDALLTSLPSASSRADLKRTLLHRLLLHHASATSCSALLYGSTTTLLAERTLAEVASGKGFALPQLITDTPAASSSSSVQILHPLRDVLRKEIQIYASLVSPPLTSLLIPEQPVGAKAVVNSRDATIEGLMRGYFEGVEEGFPAVVSNVVRTVGKLQAQPQLSREEKVEGCEVCGLDFVQEGEVERSRVCGGCVRMLGGVTVS</sequence>
<evidence type="ECO:0000313" key="4">
    <source>
        <dbReference type="EMBL" id="OQO14510.1"/>
    </source>
</evidence>
<proteinExistence type="inferred from homology"/>
<evidence type="ECO:0000256" key="2">
    <source>
        <dbReference type="ARBA" id="ARBA00022694"/>
    </source>
</evidence>
<comment type="function">
    <text evidence="3">Plays a central role in 2-thiolation of mcm(5)S(2)U at tRNA wobble positions of tRNA(Lys), tRNA(Glu) and tRNA(Gln). May act by forming a heterodimer with NCS6 that ligates sulfur from thiocarboxylated URM1 onto the uridine of tRNAs at wobble position. Prior mcm(5) tRNA modification by the elongator complex is required for 2-thiolation. May also be involved in protein urmylation.</text>
</comment>
<dbReference type="InterPro" id="IPR019407">
    <property type="entry name" value="CTU2"/>
</dbReference>
<dbReference type="PANTHER" id="PTHR20882">
    <property type="entry name" value="CYTOPLASMIC TRNA 2-THIOLATION PROTEIN 2"/>
    <property type="match status" value="1"/>
</dbReference>
<keyword evidence="5" id="KW-1185">Reference proteome</keyword>
<dbReference type="GO" id="GO:0000049">
    <property type="term" value="F:tRNA binding"/>
    <property type="evidence" value="ECO:0007669"/>
    <property type="project" value="InterPro"/>
</dbReference>
<dbReference type="GO" id="GO:0002143">
    <property type="term" value="P:tRNA wobble position uridine thiolation"/>
    <property type="evidence" value="ECO:0007669"/>
    <property type="project" value="TreeGrafter"/>
</dbReference>
<evidence type="ECO:0000256" key="3">
    <source>
        <dbReference type="HAMAP-Rule" id="MF_03054"/>
    </source>
</evidence>
<comment type="caution">
    <text evidence="4">The sequence shown here is derived from an EMBL/GenBank/DDBJ whole genome shotgun (WGS) entry which is preliminary data.</text>
</comment>
<dbReference type="HAMAP" id="MF_03054">
    <property type="entry name" value="CTU2"/>
    <property type="match status" value="1"/>
</dbReference>
<dbReference type="GO" id="GO:0016779">
    <property type="term" value="F:nucleotidyltransferase activity"/>
    <property type="evidence" value="ECO:0007669"/>
    <property type="project" value="UniProtKB-UniRule"/>
</dbReference>
<dbReference type="Gene3D" id="3.40.50.620">
    <property type="entry name" value="HUPs"/>
    <property type="match status" value="1"/>
</dbReference>
<gene>
    <name evidence="3" type="primary">NCS2</name>
    <name evidence="3" type="synonym">CTU2</name>
    <name evidence="4" type="ORF">B0A48_01388</name>
</gene>
<dbReference type="Pfam" id="PF10288">
    <property type="entry name" value="CTU2"/>
    <property type="match status" value="1"/>
</dbReference>
<protein>
    <recommendedName>
        <fullName evidence="3">Cytoplasmic tRNA 2-thiolation protein 2</fullName>
    </recommendedName>
</protein>
<comment type="subcellular location">
    <subcellularLocation>
        <location evidence="3">Cytoplasm</location>
    </subcellularLocation>
</comment>
<dbReference type="FunCoup" id="A0A1V8TT41">
    <property type="interactions" value="323"/>
</dbReference>
<comment type="pathway">
    <text evidence="3">tRNA modification; 5-methoxycarbonylmethyl-2-thiouridine-tRNA biosynthesis.</text>
</comment>
<dbReference type="Proteomes" id="UP000192596">
    <property type="component" value="Unassembled WGS sequence"/>
</dbReference>
<dbReference type="PANTHER" id="PTHR20882:SF14">
    <property type="entry name" value="CYTOPLASMIC TRNA 2-THIOLATION PROTEIN 2"/>
    <property type="match status" value="1"/>
</dbReference>
<accession>A0A1V8TT41</accession>
<comment type="similarity">
    <text evidence="3">Belongs to the CTU2/NCS2 family.</text>
</comment>
<dbReference type="AlphaFoldDB" id="A0A1V8TT41"/>